<dbReference type="Gene3D" id="1.10.510.10">
    <property type="entry name" value="Transferase(Phosphotransferase) domain 1"/>
    <property type="match status" value="1"/>
</dbReference>
<evidence type="ECO:0000256" key="1">
    <source>
        <dbReference type="PROSITE-ProRule" id="PRU10141"/>
    </source>
</evidence>
<dbReference type="EMBL" id="AUPC02000128">
    <property type="protein sequence ID" value="POG69926.1"/>
    <property type="molecule type" value="Genomic_DNA"/>
</dbReference>
<dbReference type="InterPro" id="IPR051681">
    <property type="entry name" value="Ser/Thr_Kinases-Pseudokinases"/>
</dbReference>
<evidence type="ECO:0000313" key="3">
    <source>
        <dbReference type="EMBL" id="POG69926.1"/>
    </source>
</evidence>
<dbReference type="Proteomes" id="UP000018888">
    <property type="component" value="Unassembled WGS sequence"/>
</dbReference>
<dbReference type="InterPro" id="IPR000719">
    <property type="entry name" value="Prot_kinase_dom"/>
</dbReference>
<keyword evidence="4" id="KW-1185">Reference proteome</keyword>
<feature type="binding site" evidence="1">
    <location>
        <position position="95"/>
    </location>
    <ligand>
        <name>ATP</name>
        <dbReference type="ChEBI" id="CHEBI:30616"/>
    </ligand>
</feature>
<comment type="caution">
    <text evidence="3">The sequence shown here is derived from an EMBL/GenBank/DDBJ whole genome shotgun (WGS) entry which is preliminary data.</text>
</comment>
<dbReference type="PROSITE" id="PS00107">
    <property type="entry name" value="PROTEIN_KINASE_ATP"/>
    <property type="match status" value="1"/>
</dbReference>
<dbReference type="InterPro" id="IPR017441">
    <property type="entry name" value="Protein_kinase_ATP_BS"/>
</dbReference>
<dbReference type="InterPro" id="IPR001245">
    <property type="entry name" value="Ser-Thr/Tyr_kinase_cat_dom"/>
</dbReference>
<organism evidence="3 4">
    <name type="scientific">Rhizophagus irregularis (strain DAOM 181602 / DAOM 197198 / MUCL 43194)</name>
    <name type="common">Arbuscular mycorrhizal fungus</name>
    <name type="synonym">Glomus intraradices</name>
    <dbReference type="NCBI Taxonomy" id="747089"/>
    <lineage>
        <taxon>Eukaryota</taxon>
        <taxon>Fungi</taxon>
        <taxon>Fungi incertae sedis</taxon>
        <taxon>Mucoromycota</taxon>
        <taxon>Glomeromycotina</taxon>
        <taxon>Glomeromycetes</taxon>
        <taxon>Glomerales</taxon>
        <taxon>Glomeraceae</taxon>
        <taxon>Rhizophagus</taxon>
    </lineage>
</organism>
<dbReference type="PROSITE" id="PS50011">
    <property type="entry name" value="PROTEIN_KINASE_DOM"/>
    <property type="match status" value="1"/>
</dbReference>
<sequence>MAHSNDKVSSSTKESGVIFINGDKSSGLFKPAVKSLDDRDDGRSRNADTFILESNLKWIPYDKFKNVERIGDGGFGIIYKAIWSLKSGDKEVILKSSKSNLDKSLINELIYLANCLESTEIINLYGYTKNPDTLNYMAVMKYANKGKLRRNLAKVIEMNWKQRLCILYKIISGLHEIHNQNLIHCVLSDANILVHKGEEDKENTFFIGGFGLCQPVSFKKGDIFGVMPFVAPELFKGKPYSQASDIYSFSMIMWEFTSGVPPFDREFELDFILSICGGKLPEIIENTPQCYVDLMKRCWNTDPLKRPSASEVRGIIGSWIFHYSDNTNDELISNDIMEFINAPVGYATESLPQFLSKKELEEILENKYLEPSVSIDLNEMLDLDDLDDYTIKDTKSLDED</sequence>
<name>A0A2P4PX41_RHIID</name>
<dbReference type="InterPro" id="IPR011009">
    <property type="entry name" value="Kinase-like_dom_sf"/>
</dbReference>
<dbReference type="VEuPathDB" id="FungiDB:RhiirFUN_017482"/>
<dbReference type="GO" id="GO:0004674">
    <property type="term" value="F:protein serine/threonine kinase activity"/>
    <property type="evidence" value="ECO:0007669"/>
    <property type="project" value="TreeGrafter"/>
</dbReference>
<dbReference type="GO" id="GO:0005524">
    <property type="term" value="F:ATP binding"/>
    <property type="evidence" value="ECO:0007669"/>
    <property type="project" value="UniProtKB-UniRule"/>
</dbReference>
<accession>A0A2P4PX41</accession>
<feature type="domain" description="Protein kinase" evidence="2">
    <location>
        <begin position="64"/>
        <end position="320"/>
    </location>
</feature>
<protein>
    <submittedName>
        <fullName evidence="3">Kinase-like domain-containing protein</fullName>
    </submittedName>
</protein>
<dbReference type="AlphaFoldDB" id="A0A2P4PX41"/>
<reference evidence="3 4" key="1">
    <citation type="journal article" date="2013" name="Proc. Natl. Acad. Sci. U.S.A.">
        <title>Genome of an arbuscular mycorrhizal fungus provides insight into the oldest plant symbiosis.</title>
        <authorList>
            <person name="Tisserant E."/>
            <person name="Malbreil M."/>
            <person name="Kuo A."/>
            <person name="Kohler A."/>
            <person name="Symeonidi A."/>
            <person name="Balestrini R."/>
            <person name="Charron P."/>
            <person name="Duensing N."/>
            <person name="Frei Dit Frey N."/>
            <person name="Gianinazzi-Pearson V."/>
            <person name="Gilbert L.B."/>
            <person name="Handa Y."/>
            <person name="Herr J.R."/>
            <person name="Hijri M."/>
            <person name="Koul R."/>
            <person name="Kawaguchi M."/>
            <person name="Krajinski F."/>
            <person name="Lammers P.J."/>
            <person name="Masclaux F.G."/>
            <person name="Murat C."/>
            <person name="Morin E."/>
            <person name="Ndikumana S."/>
            <person name="Pagni M."/>
            <person name="Petitpierre D."/>
            <person name="Requena N."/>
            <person name="Rosikiewicz P."/>
            <person name="Riley R."/>
            <person name="Saito K."/>
            <person name="San Clemente H."/>
            <person name="Shapiro H."/>
            <person name="van Tuinen D."/>
            <person name="Becard G."/>
            <person name="Bonfante P."/>
            <person name="Paszkowski U."/>
            <person name="Shachar-Hill Y.Y."/>
            <person name="Tuskan G.A."/>
            <person name="Young P.W."/>
            <person name="Sanders I.R."/>
            <person name="Henrissat B."/>
            <person name="Rensing S.A."/>
            <person name="Grigoriev I.V."/>
            <person name="Corradi N."/>
            <person name="Roux C."/>
            <person name="Martin F."/>
        </authorList>
    </citation>
    <scope>NUCLEOTIDE SEQUENCE [LARGE SCALE GENOMIC DNA]</scope>
    <source>
        <strain evidence="3 4">DAOM 197198</strain>
    </source>
</reference>
<dbReference type="PANTHER" id="PTHR44329">
    <property type="entry name" value="SERINE/THREONINE-PROTEIN KINASE TNNI3K-RELATED"/>
    <property type="match status" value="1"/>
</dbReference>
<evidence type="ECO:0000259" key="2">
    <source>
        <dbReference type="PROSITE" id="PS50011"/>
    </source>
</evidence>
<dbReference type="Pfam" id="PF07714">
    <property type="entry name" value="PK_Tyr_Ser-Thr"/>
    <property type="match status" value="1"/>
</dbReference>
<evidence type="ECO:0000313" key="4">
    <source>
        <dbReference type="Proteomes" id="UP000018888"/>
    </source>
</evidence>
<proteinExistence type="predicted"/>
<gene>
    <name evidence="3" type="ORF">GLOIN_2v1877179</name>
</gene>
<keyword evidence="1" id="KW-0067">ATP-binding</keyword>
<keyword evidence="1" id="KW-0547">Nucleotide-binding</keyword>
<dbReference type="SUPFAM" id="SSF56112">
    <property type="entry name" value="Protein kinase-like (PK-like)"/>
    <property type="match status" value="1"/>
</dbReference>
<reference evidence="3 4" key="2">
    <citation type="journal article" date="2018" name="New Phytol.">
        <title>High intraspecific genome diversity in the model arbuscular mycorrhizal symbiont Rhizophagus irregularis.</title>
        <authorList>
            <person name="Chen E.C.H."/>
            <person name="Morin E."/>
            <person name="Beaudet D."/>
            <person name="Noel J."/>
            <person name="Yildirir G."/>
            <person name="Ndikumana S."/>
            <person name="Charron P."/>
            <person name="St-Onge C."/>
            <person name="Giorgi J."/>
            <person name="Kruger M."/>
            <person name="Marton T."/>
            <person name="Ropars J."/>
            <person name="Grigoriev I.V."/>
            <person name="Hainaut M."/>
            <person name="Henrissat B."/>
            <person name="Roux C."/>
            <person name="Martin F."/>
            <person name="Corradi N."/>
        </authorList>
    </citation>
    <scope>NUCLEOTIDE SEQUENCE [LARGE SCALE GENOMIC DNA]</scope>
    <source>
        <strain evidence="3 4">DAOM 197198</strain>
    </source>
</reference>